<feature type="domain" description="Alpha-L-rhamnosidase C-terminal" evidence="7">
    <location>
        <begin position="798"/>
        <end position="870"/>
    </location>
</feature>
<dbReference type="Gene3D" id="2.60.420.10">
    <property type="entry name" value="Maltose phosphorylase, domain 3"/>
    <property type="match status" value="1"/>
</dbReference>
<evidence type="ECO:0000313" key="8">
    <source>
        <dbReference type="EMBL" id="QES88372.1"/>
    </source>
</evidence>
<evidence type="ECO:0000259" key="4">
    <source>
        <dbReference type="Pfam" id="PF05592"/>
    </source>
</evidence>
<evidence type="ECO:0000256" key="2">
    <source>
        <dbReference type="ARBA" id="ARBA00012652"/>
    </source>
</evidence>
<dbReference type="InterPro" id="IPR035396">
    <property type="entry name" value="Bac_rhamnosid6H"/>
</dbReference>
<dbReference type="KEGG" id="arac:E0W69_006765"/>
<dbReference type="Pfam" id="PF25788">
    <property type="entry name" value="Ig_Rha78A_N"/>
    <property type="match status" value="1"/>
</dbReference>
<accession>A0A5P2G3H8</accession>
<feature type="domain" description="Alpha-L-rhamnosidase six-hairpin glycosidase" evidence="6">
    <location>
        <begin position="469"/>
        <end position="794"/>
    </location>
</feature>
<dbReference type="InterPro" id="IPR016007">
    <property type="entry name" value="Alpha_rhamnosid"/>
</dbReference>
<evidence type="ECO:0000259" key="5">
    <source>
        <dbReference type="Pfam" id="PF08531"/>
    </source>
</evidence>
<dbReference type="Gene3D" id="1.50.10.10">
    <property type="match status" value="1"/>
</dbReference>
<name>A0A5P2G3H8_9BACT</name>
<dbReference type="InterPro" id="IPR012341">
    <property type="entry name" value="6hp_glycosidase-like_sf"/>
</dbReference>
<dbReference type="InterPro" id="IPR035398">
    <property type="entry name" value="Bac_rhamnosid_C"/>
</dbReference>
<dbReference type="EMBL" id="CP044016">
    <property type="protein sequence ID" value="QES88372.1"/>
    <property type="molecule type" value="Genomic_DNA"/>
</dbReference>
<comment type="catalytic activity">
    <reaction evidence="1">
        <text>Hydrolysis of terminal non-reducing alpha-L-rhamnose residues in alpha-L-rhamnosides.</text>
        <dbReference type="EC" id="3.2.1.40"/>
    </reaction>
</comment>
<sequence length="895" mass="102642">MTLKMNYLKKINILFLFIFSIQNLLIAQKIKITDLKCEYLTIPIGIDNTIPRFSWKINSKLEDINQKCYRIVVGTDSLAVSKGKGNSWCSLQMHSNKNLITYKGNPLQPFTKYFWKIIVWTDKMQKTISSVSSFEMGMLSPSDWKGAWISDGEDKDLKFAPYFRKVFNVTKSIKSARAYITAAGLSETYINGEKIGNHELEPMFTRYDRRNLYVTYDITNQINNGANAIGVILGNGWYNFQSQAVWDYDHAPWRNRPAFCMEIHITYTDGSKENIYTDRDWKTSSGPIVYNSIYTGEHYDSRLEQVGWNTISFNDKNWKNASYRKAPGQYISAQSLEPIRYVELIKPIACKKINDSDYIYDIGRNISGVTSLKISGDSGTVVKVIHAERLDKNGNLDLSNIDYFLAKNTKIIDPFATDIYVLNGKKEQTFRPHFNYKGFQYVEVKSNNPISITKDNLSAYFMHSDVSPIGKIHTSNNIINKIYAATNASYLSNLFGYPTDCPQREKNGWTGDAHIAIETGLYNFDAITIYEKWLQDMRDEQQPNGTLPSIVPTDGWGYEWGNGPDWTSAIAIIPWNIYLFYGDDKILRDNYDNIKRYVDRVTTTAPDGLTSWGLGDWIPVKSKTPVEFTSSIYYYVDVDILTKMSKLFGYQKDYNNYSQLKVKIKKAINYKFLNKVKSTYGEGFQTELAVPLYWGIVPENLKKAVAANLANKIKENKFHLDVGLLGTKAILSALSENGQAETAYKLASQKEYPSWGWWMVNGASTLYENWNIDQQRDLSLNHIMFGEIGAWLYKGLGGIQPDEALPGFKNVLLRPKFVDGLNEFYSEHIGPYGKIISAWKKDGNEIIYNVTIPHNSTAKVYFSMNQKQCVYLNNKKIRTDHSYKIKSGYYNFYIK</sequence>
<dbReference type="Proteomes" id="UP000292424">
    <property type="component" value="Chromosome"/>
</dbReference>
<dbReference type="PIRSF" id="PIRSF010631">
    <property type="entry name" value="A-rhamnsds"/>
    <property type="match status" value="1"/>
</dbReference>
<dbReference type="Pfam" id="PF17390">
    <property type="entry name" value="Bac_rhamnosid_C"/>
    <property type="match status" value="1"/>
</dbReference>
<dbReference type="Gene3D" id="2.60.40.10">
    <property type="entry name" value="Immunoglobulins"/>
    <property type="match status" value="1"/>
</dbReference>
<evidence type="ECO:0000256" key="1">
    <source>
        <dbReference type="ARBA" id="ARBA00001445"/>
    </source>
</evidence>
<dbReference type="Pfam" id="PF17389">
    <property type="entry name" value="Bac_rhamnosid6H"/>
    <property type="match status" value="1"/>
</dbReference>
<dbReference type="OrthoDB" id="9766741at2"/>
<dbReference type="Pfam" id="PF05592">
    <property type="entry name" value="Bac_rhamnosid"/>
    <property type="match status" value="1"/>
</dbReference>
<reference evidence="8 9" key="1">
    <citation type="submission" date="2019-09" db="EMBL/GenBank/DDBJ databases">
        <title>Complete genome sequence of Arachidicoccus sp. B3-10 isolated from apple orchard soil.</title>
        <authorList>
            <person name="Kim H.S."/>
            <person name="Han K.-I."/>
            <person name="Suh M.K."/>
            <person name="Lee K.C."/>
            <person name="Eom M.K."/>
            <person name="Kim J.-S."/>
            <person name="Kang S.W."/>
            <person name="Sin Y."/>
            <person name="Lee J.-S."/>
        </authorList>
    </citation>
    <scope>NUCLEOTIDE SEQUENCE [LARGE SCALE GENOMIC DNA]</scope>
    <source>
        <strain evidence="8 9">B3-10</strain>
    </source>
</reference>
<dbReference type="EC" id="3.2.1.40" evidence="2"/>
<protein>
    <recommendedName>
        <fullName evidence="2">alpha-L-rhamnosidase</fullName>
        <ecNumber evidence="2">3.2.1.40</ecNumber>
    </recommendedName>
</protein>
<gene>
    <name evidence="8" type="ORF">E0W69_006765</name>
</gene>
<keyword evidence="9" id="KW-1185">Reference proteome</keyword>
<dbReference type="GO" id="GO:0005975">
    <property type="term" value="P:carbohydrate metabolic process"/>
    <property type="evidence" value="ECO:0007669"/>
    <property type="project" value="InterPro"/>
</dbReference>
<dbReference type="InterPro" id="IPR013737">
    <property type="entry name" value="Bac_rhamnosid_N"/>
</dbReference>
<evidence type="ECO:0000259" key="6">
    <source>
        <dbReference type="Pfam" id="PF17389"/>
    </source>
</evidence>
<dbReference type="InterPro" id="IPR013783">
    <property type="entry name" value="Ig-like_fold"/>
</dbReference>
<dbReference type="AlphaFoldDB" id="A0A5P2G3H8"/>
<evidence type="ECO:0000256" key="3">
    <source>
        <dbReference type="ARBA" id="ARBA00022801"/>
    </source>
</evidence>
<evidence type="ECO:0000259" key="7">
    <source>
        <dbReference type="Pfam" id="PF17390"/>
    </source>
</evidence>
<feature type="domain" description="Bacterial alpha-L-rhamnosidase N-terminal" evidence="5">
    <location>
        <begin position="171"/>
        <end position="343"/>
    </location>
</feature>
<keyword evidence="3" id="KW-0378">Hydrolase</keyword>
<organism evidence="8 9">
    <name type="scientific">Rhizosphaericola mali</name>
    <dbReference type="NCBI Taxonomy" id="2545455"/>
    <lineage>
        <taxon>Bacteria</taxon>
        <taxon>Pseudomonadati</taxon>
        <taxon>Bacteroidota</taxon>
        <taxon>Chitinophagia</taxon>
        <taxon>Chitinophagales</taxon>
        <taxon>Chitinophagaceae</taxon>
        <taxon>Rhizosphaericola</taxon>
    </lineage>
</organism>
<evidence type="ECO:0000313" key="9">
    <source>
        <dbReference type="Proteomes" id="UP000292424"/>
    </source>
</evidence>
<dbReference type="InterPro" id="IPR008902">
    <property type="entry name" value="Rhamnosid_concanavalin"/>
</dbReference>
<proteinExistence type="predicted"/>
<dbReference type="GO" id="GO:0030596">
    <property type="term" value="F:alpha-L-rhamnosidase activity"/>
    <property type="evidence" value="ECO:0007669"/>
    <property type="project" value="UniProtKB-EC"/>
</dbReference>
<dbReference type="Pfam" id="PF08531">
    <property type="entry name" value="Bac_rhamnosid_N"/>
    <property type="match status" value="1"/>
</dbReference>
<dbReference type="InterPro" id="IPR008928">
    <property type="entry name" value="6-hairpin_glycosidase_sf"/>
</dbReference>
<dbReference type="Gene3D" id="2.60.120.260">
    <property type="entry name" value="Galactose-binding domain-like"/>
    <property type="match status" value="2"/>
</dbReference>
<dbReference type="PANTHER" id="PTHR33307">
    <property type="entry name" value="ALPHA-RHAMNOSIDASE (EUROFUNG)"/>
    <property type="match status" value="1"/>
</dbReference>
<feature type="domain" description="Alpha-L-rhamnosidase concanavalin-like" evidence="4">
    <location>
        <begin position="351"/>
        <end position="463"/>
    </location>
</feature>
<dbReference type="PANTHER" id="PTHR33307:SF6">
    <property type="entry name" value="ALPHA-RHAMNOSIDASE (EUROFUNG)-RELATED"/>
    <property type="match status" value="1"/>
</dbReference>
<dbReference type="SUPFAM" id="SSF48208">
    <property type="entry name" value="Six-hairpin glycosidases"/>
    <property type="match status" value="1"/>
</dbReference>